<dbReference type="InterPro" id="IPR016187">
    <property type="entry name" value="CTDL_fold"/>
</dbReference>
<dbReference type="Gene3D" id="3.90.1580.10">
    <property type="entry name" value="paralog of FGE (formylglycine-generating enzyme)"/>
    <property type="match status" value="1"/>
</dbReference>
<dbReference type="InterPro" id="IPR051043">
    <property type="entry name" value="Sulfatase_Mod_Factor_Kinase"/>
</dbReference>
<gene>
    <name evidence="2" type="ORF">GTZ99_00650</name>
</gene>
<sequence>MALIPGGVFAMGSDAFYPEEAPVRRVRVDAFHIDVTPVTNAQFAAFVAASGYQTFAQTPPDPAQYPGMDPALAVAGSLVFTMTDRPVDLGDPSQWWRWVPGADWAHPTGPDSGIDDIMDHPVVHVTHQDAAAYAAWAGKRLPTEAEHEYAARGGLEGVEYAWGDELTPGGVHLANTWQGLFPFANTLEDGWVRTSPVGHYPANPYGLYDMIGNTWEITEDWWSLPANLPRPKKKAGSCCAIDNPRGGFRAKSVDPAEPTNRMARKVIKGGSHLCAPSYCQRYRPAARHPMALDSSTSHIGFRCAADA</sequence>
<dbReference type="PANTHER" id="PTHR23150">
    <property type="entry name" value="SULFATASE MODIFYING FACTOR 1, 2"/>
    <property type="match status" value="1"/>
</dbReference>
<feature type="domain" description="Sulfatase-modifying factor enzyme-like" evidence="1">
    <location>
        <begin position="1"/>
        <end position="304"/>
    </location>
</feature>
<evidence type="ECO:0000313" key="3">
    <source>
        <dbReference type="Proteomes" id="UP000753724"/>
    </source>
</evidence>
<name>A0ABW9X953_9SPHN</name>
<dbReference type="InterPro" id="IPR042095">
    <property type="entry name" value="SUMF_sf"/>
</dbReference>
<dbReference type="Pfam" id="PF03781">
    <property type="entry name" value="FGE-sulfatase"/>
    <property type="match status" value="1"/>
</dbReference>
<proteinExistence type="predicted"/>
<keyword evidence="3" id="KW-1185">Reference proteome</keyword>
<reference evidence="3" key="1">
    <citation type="submission" date="2020-01" db="EMBL/GenBank/DDBJ databases">
        <title>Sphingomonas sp. strain CSW-10.</title>
        <authorList>
            <person name="Chen W.-M."/>
        </authorList>
    </citation>
    <scope>NUCLEOTIDE SEQUENCE [LARGE SCALE GENOMIC DNA]</scope>
    <source>
        <strain evidence="3">FSY-8</strain>
    </source>
</reference>
<protein>
    <submittedName>
        <fullName evidence="2">SUMF1/EgtB/PvdO family nonheme iron enzyme</fullName>
    </submittedName>
</protein>
<accession>A0ABW9X953</accession>
<dbReference type="PANTHER" id="PTHR23150:SF19">
    <property type="entry name" value="FORMYLGLYCINE-GENERATING ENZYME"/>
    <property type="match status" value="1"/>
</dbReference>
<dbReference type="RefSeq" id="WP_161716364.1">
    <property type="nucleotide sequence ID" value="NZ_JAAAPO010000001.1"/>
</dbReference>
<dbReference type="SUPFAM" id="SSF56436">
    <property type="entry name" value="C-type lectin-like"/>
    <property type="match status" value="1"/>
</dbReference>
<comment type="caution">
    <text evidence="2">The sequence shown here is derived from an EMBL/GenBank/DDBJ whole genome shotgun (WGS) entry which is preliminary data.</text>
</comment>
<evidence type="ECO:0000259" key="1">
    <source>
        <dbReference type="Pfam" id="PF03781"/>
    </source>
</evidence>
<organism evidence="2 3">
    <name type="scientific">Novosphingobium ovatum</name>
    <dbReference type="NCBI Taxonomy" id="1908523"/>
    <lineage>
        <taxon>Bacteria</taxon>
        <taxon>Pseudomonadati</taxon>
        <taxon>Pseudomonadota</taxon>
        <taxon>Alphaproteobacteria</taxon>
        <taxon>Sphingomonadales</taxon>
        <taxon>Sphingomonadaceae</taxon>
        <taxon>Novosphingobium</taxon>
    </lineage>
</organism>
<evidence type="ECO:0000313" key="2">
    <source>
        <dbReference type="EMBL" id="NBC35062.1"/>
    </source>
</evidence>
<dbReference type="EMBL" id="JAAAPO010000001">
    <property type="protein sequence ID" value="NBC35062.1"/>
    <property type="molecule type" value="Genomic_DNA"/>
</dbReference>
<dbReference type="Proteomes" id="UP000753724">
    <property type="component" value="Unassembled WGS sequence"/>
</dbReference>
<dbReference type="InterPro" id="IPR005532">
    <property type="entry name" value="SUMF_dom"/>
</dbReference>